<comment type="caution">
    <text evidence="1">The sequence shown here is derived from an EMBL/GenBank/DDBJ whole genome shotgun (WGS) entry which is preliminary data.</text>
</comment>
<organism evidence="1 2">
    <name type="scientific">Komagataeibacter xylinus</name>
    <name type="common">Gluconacetobacter xylinus</name>
    <dbReference type="NCBI Taxonomy" id="28448"/>
    <lineage>
        <taxon>Bacteria</taxon>
        <taxon>Pseudomonadati</taxon>
        <taxon>Pseudomonadota</taxon>
        <taxon>Alphaproteobacteria</taxon>
        <taxon>Acetobacterales</taxon>
        <taxon>Acetobacteraceae</taxon>
        <taxon>Komagataeibacter</taxon>
    </lineage>
</organism>
<name>A0A318PLY5_KOMXY</name>
<dbReference type="EMBL" id="NKUC01000001">
    <property type="protein sequence ID" value="PYD58823.1"/>
    <property type="molecule type" value="Genomic_DNA"/>
</dbReference>
<sequence>MSDTQTIDPRELRILSDILALVLDENAGQSETALAAIRARAGKNQVTGGALKNLFTAIAPNPPPKAAPKPRAPRATKASAAAKKEIEESHARIAEMAESIRTLDATLRDTRVELRTSLARNDALTAELRQTQQARAETQAALSAAQNTARPAGRRSSGLIVAAAVGALTGFALTEAFHLLAQPSPAQASATYPPVRHHGQAWLVPSSFPSHTGHMLS</sequence>
<dbReference type="STRING" id="1220579.GCA_001571345_00010"/>
<dbReference type="Proteomes" id="UP000248257">
    <property type="component" value="Unassembled WGS sequence"/>
</dbReference>
<evidence type="ECO:0000313" key="1">
    <source>
        <dbReference type="EMBL" id="PYD58823.1"/>
    </source>
</evidence>
<keyword evidence="2" id="KW-1185">Reference proteome</keyword>
<dbReference type="RefSeq" id="WP_061271262.1">
    <property type="nucleotide sequence ID" value="NZ_CBCRXN010000019.1"/>
</dbReference>
<gene>
    <name evidence="1" type="ORF">CFR75_00840</name>
</gene>
<dbReference type="OrthoDB" id="7273360at2"/>
<proteinExistence type="predicted"/>
<protein>
    <submittedName>
        <fullName evidence="1">Uncharacterized protein</fullName>
    </submittedName>
</protein>
<reference evidence="1 2" key="1">
    <citation type="submission" date="2017-07" db="EMBL/GenBank/DDBJ databases">
        <title>A draft genome sequence of Komagataeibacter xylinus LMG 1515.</title>
        <authorList>
            <person name="Skraban J."/>
            <person name="Cleenwerck I."/>
            <person name="Vandamme P."/>
            <person name="Trcek J."/>
        </authorList>
    </citation>
    <scope>NUCLEOTIDE SEQUENCE [LARGE SCALE GENOMIC DNA]</scope>
    <source>
        <strain evidence="1 2">LMG 1515</strain>
    </source>
</reference>
<dbReference type="AlphaFoldDB" id="A0A318PLY5"/>
<evidence type="ECO:0000313" key="2">
    <source>
        <dbReference type="Proteomes" id="UP000248257"/>
    </source>
</evidence>
<accession>A0A318PLY5</accession>